<name>A0A1C7LSZ1_GRIFR</name>
<dbReference type="PANTHER" id="PTHR11360:SF284">
    <property type="entry name" value="EG:103B4.3 PROTEIN-RELATED"/>
    <property type="match status" value="1"/>
</dbReference>
<comment type="caution">
    <text evidence="6">The sequence shown here is derived from an EMBL/GenBank/DDBJ whole genome shotgun (WGS) entry which is preliminary data.</text>
</comment>
<feature type="transmembrane region" description="Helical" evidence="4">
    <location>
        <begin position="514"/>
        <end position="531"/>
    </location>
</feature>
<dbReference type="InterPro" id="IPR011701">
    <property type="entry name" value="MFS"/>
</dbReference>
<comment type="subcellular location">
    <subcellularLocation>
        <location evidence="1">Membrane</location>
        <topology evidence="1">Multi-pass membrane protein</topology>
    </subcellularLocation>
</comment>
<evidence type="ECO:0000256" key="2">
    <source>
        <dbReference type="ARBA" id="ARBA00006727"/>
    </source>
</evidence>
<keyword evidence="4" id="KW-0472">Membrane</keyword>
<feature type="domain" description="DUF6533" evidence="5">
    <location>
        <begin position="243"/>
        <end position="287"/>
    </location>
</feature>
<dbReference type="CDD" id="cd17352">
    <property type="entry name" value="MFS_MCT_SLC16"/>
    <property type="match status" value="1"/>
</dbReference>
<feature type="transmembrane region" description="Helical" evidence="4">
    <location>
        <begin position="801"/>
        <end position="819"/>
    </location>
</feature>
<sequence length="832" mass="89717">MSSSTQPSQTVSVSPSPTGNSGSFLSANSSALILAFLAIGLFAGGMIVMFAMRKYVIASRARAARWLGRDTRTGDDSPLPGLTPNGGGERRHKNFGKRPELWDMHAVKARDTSWVNMMPLSGKLSPVVVPEITGNDLPSSSIHASSRPFRVGLHNIIKRPRKRSPQAVLVTPSPETIRPSVQVAVAVAMPVQRANQSRVPMFALGLTTVPWNGGDAEIIELVEVDSATQLRAVVGDNEITFFVSVAATALVIYEHLITFEAEVQQIWRRDMTVTSILFILTRYITLANRVVVMISLSPLLSLEGTNVIGDLVTTMSSILMSRFLLNLRNRFSVSDTMTDQGEIFDTTSANVAPESIVFGTMGGSVGMVDNVALDPITDTSGEADDGAEKGSPSNMRFLFFYYFAISPQPEYAEKTFGHKDSEASSYIDQQDQGVDEFPEGGLRAWLVVLGVTCGMCATFGFVNAWGVFQAYYTENLLRGTDPSTIAWVGSVQYALVFMPGIAFGRLFDMGHLRVPVITASVLLFVATFVTAECTEFWHFILCQGIAVGLSCGTIFTAAVGTVPHWFRKKLGIALACMTLGSSVGGTVFPIILKKLIEHQGFKWTMRIMAFILLALLIVCNITIARRLPPKPKPGPFIHLGEFKNPAYSIYTLSAFVAFLGLYTCLTYIDISAVLAGVDPNFSFYLLSIANACSIIGRLGGGITADRKGPLNVMIPGTLIAGIMTYIWPYVKTKGAFIVVAVIYGIFSGVFVSLIGQPIVRMGNVEDIGMRAGMVFSIMSLGALAGPPISGAIENSTGNFKAVGIYAGSCIMASVLLLVVTRQILLRKLVGNA</sequence>
<dbReference type="GO" id="GO:0022857">
    <property type="term" value="F:transmembrane transporter activity"/>
    <property type="evidence" value="ECO:0007669"/>
    <property type="project" value="InterPro"/>
</dbReference>
<feature type="transmembrane region" description="Helical" evidence="4">
    <location>
        <begin position="537"/>
        <end position="558"/>
    </location>
</feature>
<feature type="transmembrane region" description="Helical" evidence="4">
    <location>
        <begin position="603"/>
        <end position="624"/>
    </location>
</feature>
<keyword evidence="7" id="KW-1185">Reference proteome</keyword>
<evidence type="ECO:0000313" key="7">
    <source>
        <dbReference type="Proteomes" id="UP000092993"/>
    </source>
</evidence>
<evidence type="ECO:0000256" key="1">
    <source>
        <dbReference type="ARBA" id="ARBA00004141"/>
    </source>
</evidence>
<feature type="transmembrane region" description="Helical" evidence="4">
    <location>
        <begin position="444"/>
        <end position="465"/>
    </location>
</feature>
<gene>
    <name evidence="6" type="primary">MCH5_1</name>
    <name evidence="6" type="ORF">A0H81_12197</name>
</gene>
<feature type="transmembrane region" description="Helical" evidence="4">
    <location>
        <begin position="710"/>
        <end position="728"/>
    </location>
</feature>
<evidence type="ECO:0000259" key="5">
    <source>
        <dbReference type="Pfam" id="PF20151"/>
    </source>
</evidence>
<dbReference type="Pfam" id="PF20151">
    <property type="entry name" value="DUF6533"/>
    <property type="match status" value="1"/>
</dbReference>
<organism evidence="6 7">
    <name type="scientific">Grifola frondosa</name>
    <name type="common">Maitake</name>
    <name type="synonym">Polyporus frondosus</name>
    <dbReference type="NCBI Taxonomy" id="5627"/>
    <lineage>
        <taxon>Eukaryota</taxon>
        <taxon>Fungi</taxon>
        <taxon>Dikarya</taxon>
        <taxon>Basidiomycota</taxon>
        <taxon>Agaricomycotina</taxon>
        <taxon>Agaricomycetes</taxon>
        <taxon>Polyporales</taxon>
        <taxon>Grifolaceae</taxon>
        <taxon>Grifola</taxon>
    </lineage>
</organism>
<feature type="transmembrane region" description="Helical" evidence="4">
    <location>
        <begin position="485"/>
        <end position="507"/>
    </location>
</feature>
<dbReference type="InterPro" id="IPR036259">
    <property type="entry name" value="MFS_trans_sf"/>
</dbReference>
<feature type="transmembrane region" description="Helical" evidence="4">
    <location>
        <begin position="734"/>
        <end position="755"/>
    </location>
</feature>
<feature type="transmembrane region" description="Helical" evidence="4">
    <location>
        <begin position="767"/>
        <end position="789"/>
    </location>
</feature>
<dbReference type="EMBL" id="LUGG01000023">
    <property type="protein sequence ID" value="OBZ67648.1"/>
    <property type="molecule type" value="Genomic_DNA"/>
</dbReference>
<comment type="similarity">
    <text evidence="2">Belongs to the major facilitator superfamily. Monocarboxylate porter (TC 2.A.1.13) family.</text>
</comment>
<feature type="transmembrane region" description="Helical" evidence="4">
    <location>
        <begin position="570"/>
        <end position="591"/>
    </location>
</feature>
<dbReference type="Proteomes" id="UP000092993">
    <property type="component" value="Unassembled WGS sequence"/>
</dbReference>
<feature type="region of interest" description="Disordered" evidence="3">
    <location>
        <begin position="69"/>
        <end position="95"/>
    </location>
</feature>
<feature type="transmembrane region" description="Helical" evidence="4">
    <location>
        <begin position="645"/>
        <end position="668"/>
    </location>
</feature>
<accession>A0A1C7LSZ1</accession>
<keyword evidence="4" id="KW-0812">Transmembrane</keyword>
<dbReference type="GO" id="GO:0016020">
    <property type="term" value="C:membrane"/>
    <property type="evidence" value="ECO:0007669"/>
    <property type="project" value="UniProtKB-SubCell"/>
</dbReference>
<dbReference type="PANTHER" id="PTHR11360">
    <property type="entry name" value="MONOCARBOXYLATE TRANSPORTER"/>
    <property type="match status" value="1"/>
</dbReference>
<proteinExistence type="inferred from homology"/>
<feature type="region of interest" description="Disordered" evidence="3">
    <location>
        <begin position="1"/>
        <end position="20"/>
    </location>
</feature>
<reference evidence="6 7" key="1">
    <citation type="submission" date="2016-03" db="EMBL/GenBank/DDBJ databases">
        <title>Whole genome sequencing of Grifola frondosa 9006-11.</title>
        <authorList>
            <person name="Min B."/>
            <person name="Park H."/>
            <person name="Kim J.-G."/>
            <person name="Cho H."/>
            <person name="Oh Y.-L."/>
            <person name="Kong W.-S."/>
            <person name="Choi I.-G."/>
        </authorList>
    </citation>
    <scope>NUCLEOTIDE SEQUENCE [LARGE SCALE GENOMIC DNA]</scope>
    <source>
        <strain evidence="6 7">9006-11</strain>
    </source>
</reference>
<dbReference type="InterPro" id="IPR050327">
    <property type="entry name" value="Proton-linked_MCT"/>
</dbReference>
<evidence type="ECO:0000256" key="4">
    <source>
        <dbReference type="SAM" id="Phobius"/>
    </source>
</evidence>
<dbReference type="AlphaFoldDB" id="A0A1C7LSZ1"/>
<feature type="transmembrane region" description="Helical" evidence="4">
    <location>
        <begin position="31"/>
        <end position="52"/>
    </location>
</feature>
<protein>
    <submittedName>
        <fullName evidence="6">Riboflavin transporter MCH5</fullName>
    </submittedName>
</protein>
<keyword evidence="4" id="KW-1133">Transmembrane helix</keyword>
<dbReference type="OrthoDB" id="6509908at2759"/>
<evidence type="ECO:0000313" key="6">
    <source>
        <dbReference type="EMBL" id="OBZ67648.1"/>
    </source>
</evidence>
<feature type="transmembrane region" description="Helical" evidence="4">
    <location>
        <begin position="680"/>
        <end position="698"/>
    </location>
</feature>
<dbReference type="Pfam" id="PF07690">
    <property type="entry name" value="MFS_1"/>
    <property type="match status" value="1"/>
</dbReference>
<evidence type="ECO:0000256" key="3">
    <source>
        <dbReference type="SAM" id="MobiDB-lite"/>
    </source>
</evidence>
<dbReference type="SUPFAM" id="SSF103473">
    <property type="entry name" value="MFS general substrate transporter"/>
    <property type="match status" value="1"/>
</dbReference>
<dbReference type="InterPro" id="IPR045340">
    <property type="entry name" value="DUF6533"/>
</dbReference>
<dbReference type="Gene3D" id="1.20.1250.20">
    <property type="entry name" value="MFS general substrate transporter like domains"/>
    <property type="match status" value="2"/>
</dbReference>